<feature type="compositionally biased region" description="Polar residues" evidence="6">
    <location>
        <begin position="1014"/>
        <end position="1023"/>
    </location>
</feature>
<dbReference type="SUPFAM" id="SSF48371">
    <property type="entry name" value="ARM repeat"/>
    <property type="match status" value="1"/>
</dbReference>
<feature type="region of interest" description="Disordered" evidence="6">
    <location>
        <begin position="905"/>
        <end position="972"/>
    </location>
</feature>
<dbReference type="PANTHER" id="PTHR47102">
    <property type="entry name" value="PROTEIN BNI1"/>
    <property type="match status" value="1"/>
</dbReference>
<gene>
    <name evidence="9" type="ORF">SAMEA4029009_CIC11G00000003414</name>
</gene>
<dbReference type="PROSITE" id="PS51232">
    <property type="entry name" value="GBD_FH3"/>
    <property type="match status" value="1"/>
</dbReference>
<evidence type="ECO:0000256" key="6">
    <source>
        <dbReference type="SAM" id="MobiDB-lite"/>
    </source>
</evidence>
<feature type="compositionally biased region" description="Polar residues" evidence="6">
    <location>
        <begin position="905"/>
        <end position="915"/>
    </location>
</feature>
<feature type="domain" description="GBD/FH3" evidence="7">
    <location>
        <begin position="255"/>
        <end position="719"/>
    </location>
</feature>
<name>A0A1L0C1G3_9ASCO</name>
<evidence type="ECO:0000256" key="3">
    <source>
        <dbReference type="ARBA" id="ARBA00023054"/>
    </source>
</evidence>
<dbReference type="GO" id="GO:0001411">
    <property type="term" value="C:hyphal tip"/>
    <property type="evidence" value="ECO:0007669"/>
    <property type="project" value="UniProtKB-ARBA"/>
</dbReference>
<dbReference type="Gene3D" id="1.25.10.10">
    <property type="entry name" value="Leucine-rich Repeat Variant"/>
    <property type="match status" value="1"/>
</dbReference>
<dbReference type="GO" id="GO:0051017">
    <property type="term" value="P:actin filament bundle assembly"/>
    <property type="evidence" value="ECO:0007669"/>
    <property type="project" value="TreeGrafter"/>
</dbReference>
<dbReference type="FunFam" id="1.20.58.2220:FF:000006">
    <property type="entry name" value="Cytokinesis protein sepA"/>
    <property type="match status" value="1"/>
</dbReference>
<proteinExistence type="inferred from homology"/>
<dbReference type="GO" id="GO:0031267">
    <property type="term" value="F:small GTPase binding"/>
    <property type="evidence" value="ECO:0007669"/>
    <property type="project" value="InterPro"/>
</dbReference>
<dbReference type="SMART" id="SM00498">
    <property type="entry name" value="FH2"/>
    <property type="match status" value="1"/>
</dbReference>
<sequence>MSDDLDRNSQASLLDPPLRSKNFFSKSIKKITRTASRLNLAADHQLLSGIVLPYSRTSTSDTDSDFHAIRYESVNDSVGPTHVRHLPRVSTNNSRHFGSLAALGPPLPQRLLMSSDGEFSPVNRVSAEKVYLSSPKNSTLHTQLNGAIYGGSDNHSASSLSSLDPKSRTQSGTEATRAPISVSQGARSASGGSAGSQVELEPPMPFFAGVPKPKALEDRDLMPPPRRQSSILSQGKQLTTSATIQSFNMVASNINSMPRVEVVDALFEILLSSRVFPEQSFQNISTKRKWELLLSENETNTKFDLKSLTRSVSLNFVKKTQEASNTVPSLSRSSSNTQKPRKLSENSRRGSNSFAANVSNMMPKKFSLKEGSPSWIVQKIMNNSLATKGYRKVLKKLESKSSRGWIQEFKEAQGESALSAVLQNINRQSIKSNDAIDREQLICQCLRILLTTNYKEEGDDYFDADNTSMISSTTKSIARIHGIKSIMLSLISPSLNTRLIVTEILIYLTHYDRYDYFPHILEGFVTVQDTVGDFVKFQPWLTNFETAIDQHLTYGTKFDSSFKNYVVTTLIFINMMMRKCERTRDRANMRRELADSRLNTIFEKLFQMKDESIQQQIDEFKLLADDNVSELWANNNLHMWDDRPEFTTLDDVLEKVKEEFNQGEDESIDDELLRVDRLKSILLKLIMINSGRDSNQALRLLSLFDAVLVHIIAESTIVGTDAESVLNITIQRLMDQLETSDTAQRAMLETVELRDTIQAITAEKEILEQELGMGANVTIEKFKQECVSNQEIMKMQKSQIIHLQNQKKRLEEELSRLKKIDAPSTHSVYQSMNNSGSSLTAFGSPGHIPQKISSGDRAIYVDELEASLQAKVPKQIALKKSKPIGSLNISKWIPNQEVELCSDSETATSSKSIVRSHTPPIGQWFGKNSKDTKSTSQGAEEVAFLSESMSHAPPPPPPIPDNLKSSGVPTPLPPIAPSLPDLLFEICKQWAITTSTTTATTVAGILVSRIWRSATSPTPSSKPVTRRKDGHSTSTTTAATAIPNCWQESDATTTTTSIISNFEDNSTDLALLSELQNDKENMNTENQVPPELIIRPRAKLKQMHWNKIDDIDKTFWSTISNNEVFDRLHQKGILTEVEKAFAAKEVNIKKKNDANTAIRAKVNKVSLLPRDLAQQFGINLHMFSNLSVGELIKKVLSCDEKILENTSVLEFFNSDGLNEMPDSVVRNFQPYSIDYARPEVKPQKPSDDLERPDRIFLEIFNMRDYWKSRSRALLIMQTYKKDYRDLVEKLDLLDKATESIKSSESLKQVLGIIRSVGNFMNDTSKQAMGFKLDTLQRLKFMKDDTNKITFLHYVEKIVRNNFAEYGSFVDELSVLNLLHNISVEQIESDCEEFQRNISNVLNSIVKGNLSNRDKFHPDDKILEIIREPLEAAELRSSLIKAHLKRTIDSHNSLMENFGESTSDSNSRNTFFDKFAIFLNEFKKVHAENVQKEEEERTYQLKKQAIEKKEKARRERLAGSPGKRKSKLIVAIKSNDLGTAEEPNRTPEDENNDANDEEDEEDDDDDEEEEEDDDDEDDDEDEDEIKSDKGDLESIPIDELLRQLKMVSSINTRSRRVEDKSIIQRESTDDLLDSSSEPLSGNDIPYKEYLNVNLLRRRMTTRKKNLEMTNKSDKVDLIMLRAQSMLQDLRNNADKESETGNI</sequence>
<dbReference type="InterPro" id="IPR010472">
    <property type="entry name" value="FH3_dom"/>
</dbReference>
<dbReference type="InterPro" id="IPR051661">
    <property type="entry name" value="Actin_filament_regulator"/>
</dbReference>
<dbReference type="InterPro" id="IPR011989">
    <property type="entry name" value="ARM-like"/>
</dbReference>
<feature type="region of interest" description="Disordered" evidence="6">
    <location>
        <begin position="325"/>
        <end position="356"/>
    </location>
</feature>
<dbReference type="PROSITE" id="PS51444">
    <property type="entry name" value="FH2"/>
    <property type="match status" value="1"/>
</dbReference>
<dbReference type="Pfam" id="PF06367">
    <property type="entry name" value="Drf_FH3"/>
    <property type="match status" value="1"/>
</dbReference>
<comment type="similarity">
    <text evidence="4">Belongs to the formin homology family. BNI1 subfamily.</text>
</comment>
<dbReference type="GO" id="GO:0000142">
    <property type="term" value="C:cellular bud neck contractile ring"/>
    <property type="evidence" value="ECO:0007669"/>
    <property type="project" value="UniProtKB-ARBA"/>
</dbReference>
<dbReference type="SUPFAM" id="SSF101447">
    <property type="entry name" value="Formin homology 2 domain (FH2 domain)"/>
    <property type="match status" value="1"/>
</dbReference>
<feature type="coiled-coil region" evidence="5">
    <location>
        <begin position="750"/>
        <end position="820"/>
    </location>
</feature>
<evidence type="ECO:0000313" key="9">
    <source>
        <dbReference type="EMBL" id="SGZ56570.1"/>
    </source>
</evidence>
<dbReference type="GO" id="GO:1903475">
    <property type="term" value="P:mitotic actomyosin contractile ring assembly"/>
    <property type="evidence" value="ECO:0007669"/>
    <property type="project" value="TreeGrafter"/>
</dbReference>
<organism evidence="9 10">
    <name type="scientific">Sungouiella intermedia</name>
    <dbReference type="NCBI Taxonomy" id="45354"/>
    <lineage>
        <taxon>Eukaryota</taxon>
        <taxon>Fungi</taxon>
        <taxon>Dikarya</taxon>
        <taxon>Ascomycota</taxon>
        <taxon>Saccharomycotina</taxon>
        <taxon>Pichiomycetes</taxon>
        <taxon>Metschnikowiaceae</taxon>
        <taxon>Sungouiella</taxon>
    </lineage>
</organism>
<accession>A0A1L0C1G3</accession>
<dbReference type="Gene3D" id="6.10.30.50">
    <property type="match status" value="1"/>
</dbReference>
<feature type="domain" description="FH2" evidence="8">
    <location>
        <begin position="1090"/>
        <end position="1507"/>
    </location>
</feature>
<feature type="compositionally biased region" description="Low complexity" evidence="6">
    <location>
        <begin position="152"/>
        <end position="164"/>
    </location>
</feature>
<dbReference type="Pfam" id="PF06371">
    <property type="entry name" value="Drf_GBD"/>
    <property type="match status" value="1"/>
</dbReference>
<dbReference type="GO" id="GO:0000920">
    <property type="term" value="P:septum digestion after cytokinesis"/>
    <property type="evidence" value="ECO:0007669"/>
    <property type="project" value="UniProtKB-ARBA"/>
</dbReference>
<dbReference type="GO" id="GO:0043332">
    <property type="term" value="C:mating projection tip"/>
    <property type="evidence" value="ECO:0007669"/>
    <property type="project" value="TreeGrafter"/>
</dbReference>
<evidence type="ECO:0000259" key="7">
    <source>
        <dbReference type="PROSITE" id="PS51232"/>
    </source>
</evidence>
<comment type="subcellular location">
    <subcellularLocation>
        <location evidence="1">Bud neck</location>
    </subcellularLocation>
    <subcellularLocation>
        <location evidence="2">Cell septum</location>
    </subcellularLocation>
</comment>
<feature type="region of interest" description="Disordered" evidence="6">
    <location>
        <begin position="143"/>
        <end position="206"/>
    </location>
</feature>
<dbReference type="InterPro" id="IPR042201">
    <property type="entry name" value="FH2_Formin_sf"/>
</dbReference>
<feature type="compositionally biased region" description="Acidic residues" evidence="6">
    <location>
        <begin position="1548"/>
        <end position="1584"/>
    </location>
</feature>
<dbReference type="GO" id="GO:0051016">
    <property type="term" value="P:barbed-end actin filament capping"/>
    <property type="evidence" value="ECO:0007669"/>
    <property type="project" value="TreeGrafter"/>
</dbReference>
<evidence type="ECO:0000259" key="8">
    <source>
        <dbReference type="PROSITE" id="PS51444"/>
    </source>
</evidence>
<evidence type="ECO:0000256" key="4">
    <source>
        <dbReference type="ARBA" id="ARBA00037935"/>
    </source>
</evidence>
<dbReference type="PANTHER" id="PTHR47102:SF2">
    <property type="entry name" value="PROTEIN BNI1"/>
    <property type="match status" value="1"/>
</dbReference>
<reference evidence="9 10" key="1">
    <citation type="submission" date="2016-10" db="EMBL/GenBank/DDBJ databases">
        <authorList>
            <person name="de Groot N.N."/>
        </authorList>
    </citation>
    <scope>NUCLEOTIDE SEQUENCE [LARGE SCALE GENOMIC DNA]</scope>
    <source>
        <strain evidence="9 10">PYCC 4715</strain>
    </source>
</reference>
<evidence type="ECO:0000313" key="10">
    <source>
        <dbReference type="Proteomes" id="UP000182259"/>
    </source>
</evidence>
<feature type="compositionally biased region" description="Basic and acidic residues" evidence="6">
    <location>
        <begin position="1504"/>
        <end position="1516"/>
    </location>
</feature>
<evidence type="ECO:0000256" key="2">
    <source>
        <dbReference type="ARBA" id="ARBA00004431"/>
    </source>
</evidence>
<dbReference type="SMART" id="SM01139">
    <property type="entry name" value="Drf_FH3"/>
    <property type="match status" value="1"/>
</dbReference>
<feature type="region of interest" description="Disordered" evidence="6">
    <location>
        <begin position="1504"/>
        <end position="1593"/>
    </location>
</feature>
<feature type="compositionally biased region" description="Low complexity" evidence="6">
    <location>
        <begin position="181"/>
        <end position="198"/>
    </location>
</feature>
<dbReference type="Gene3D" id="1.20.58.2220">
    <property type="entry name" value="Formin, FH2 domain"/>
    <property type="match status" value="1"/>
</dbReference>
<dbReference type="GO" id="GO:0030428">
    <property type="term" value="C:cell septum"/>
    <property type="evidence" value="ECO:0007669"/>
    <property type="project" value="UniProtKB-SubCell"/>
</dbReference>
<dbReference type="InterPro" id="IPR015425">
    <property type="entry name" value="FH2_Formin"/>
</dbReference>
<dbReference type="Proteomes" id="UP000182259">
    <property type="component" value="Chromosome V"/>
</dbReference>
<dbReference type="EMBL" id="LT635768">
    <property type="protein sequence ID" value="SGZ56570.1"/>
    <property type="molecule type" value="Genomic_DNA"/>
</dbReference>
<dbReference type="InterPro" id="IPR010473">
    <property type="entry name" value="GTPase-bd"/>
</dbReference>
<evidence type="ECO:0000256" key="5">
    <source>
        <dbReference type="SAM" id="Coils"/>
    </source>
</evidence>
<protein>
    <submittedName>
        <fullName evidence="9">CIC11C00000003414</fullName>
    </submittedName>
</protein>
<feature type="region of interest" description="Disordered" evidence="6">
    <location>
        <begin position="1014"/>
        <end position="1036"/>
    </location>
</feature>
<keyword evidence="3 5" id="KW-0175">Coiled coil</keyword>
<feature type="compositionally biased region" description="Polar residues" evidence="6">
    <location>
        <begin position="325"/>
        <end position="338"/>
    </location>
</feature>
<dbReference type="Pfam" id="PF02181">
    <property type="entry name" value="FH2"/>
    <property type="match status" value="1"/>
</dbReference>
<dbReference type="InterPro" id="IPR016024">
    <property type="entry name" value="ARM-type_fold"/>
</dbReference>
<dbReference type="SMART" id="SM01140">
    <property type="entry name" value="Drf_GBD"/>
    <property type="match status" value="1"/>
</dbReference>
<dbReference type="GO" id="GO:0003779">
    <property type="term" value="F:actin binding"/>
    <property type="evidence" value="ECO:0007669"/>
    <property type="project" value="InterPro"/>
</dbReference>
<evidence type="ECO:0000256" key="1">
    <source>
        <dbReference type="ARBA" id="ARBA00004266"/>
    </source>
</evidence>
<dbReference type="InterPro" id="IPR014768">
    <property type="entry name" value="GBD/FH3_dom"/>
</dbReference>